<geneLocation type="plasmid" evidence="2">
    <name>PP4</name>
</geneLocation>
<dbReference type="Proteomes" id="UP000238095">
    <property type="component" value="Plasmid PP4"/>
</dbReference>
<proteinExistence type="predicted"/>
<sequence length="74" mass="8207">MNTGPDLQPHAAGREFISNRSRVRNGARKAVEFRDNERIPVAYSGEGLVEPRPFPCRAGKAMVGINAISRHTEF</sequence>
<accession>A0A2K4X4C0</accession>
<keyword evidence="2" id="KW-0614">Plasmid</keyword>
<organism evidence="2 3">
    <name type="scientific">Pseudomonas syringae</name>
    <dbReference type="NCBI Taxonomy" id="317"/>
    <lineage>
        <taxon>Bacteria</taxon>
        <taxon>Pseudomonadati</taxon>
        <taxon>Pseudomonadota</taxon>
        <taxon>Gammaproteobacteria</taxon>
        <taxon>Pseudomonadales</taxon>
        <taxon>Pseudomonadaceae</taxon>
        <taxon>Pseudomonas</taxon>
    </lineage>
</organism>
<reference evidence="2 3" key="1">
    <citation type="submission" date="2017-11" db="EMBL/GenBank/DDBJ databases">
        <authorList>
            <person name="Han C.G."/>
        </authorList>
    </citation>
    <scope>NUCLEOTIDE SEQUENCE [LARGE SCALE GENOMIC DNA]</scope>
    <source>
        <strain evidence="2">CFBP3840</strain>
        <plasmid evidence="3">Plasmid pp4</plasmid>
    </source>
</reference>
<evidence type="ECO:0000313" key="3">
    <source>
        <dbReference type="Proteomes" id="UP000238095"/>
    </source>
</evidence>
<dbReference type="AlphaFoldDB" id="A0A2K4X4C0"/>
<dbReference type="EMBL" id="LT963413">
    <property type="protein sequence ID" value="SOS43112.1"/>
    <property type="molecule type" value="Genomic_DNA"/>
</dbReference>
<evidence type="ECO:0000256" key="1">
    <source>
        <dbReference type="SAM" id="MobiDB-lite"/>
    </source>
</evidence>
<feature type="region of interest" description="Disordered" evidence="1">
    <location>
        <begin position="1"/>
        <end position="20"/>
    </location>
</feature>
<protein>
    <submittedName>
        <fullName evidence="2">Uncharacterized protein</fullName>
    </submittedName>
</protein>
<name>A0A2K4X4C0_PSESX</name>
<evidence type="ECO:0000313" key="2">
    <source>
        <dbReference type="EMBL" id="SOS43112.1"/>
    </source>
</evidence>
<gene>
    <name evidence="2" type="ORF">CFBP3840_P400084</name>
</gene>